<keyword evidence="1" id="KW-0812">Transmembrane</keyword>
<name>A0A9P5TZL5_9AGAR</name>
<proteinExistence type="predicted"/>
<protein>
    <submittedName>
        <fullName evidence="2">Uncharacterized protein</fullName>
    </submittedName>
</protein>
<reference evidence="2" key="1">
    <citation type="submission" date="2020-11" db="EMBL/GenBank/DDBJ databases">
        <authorList>
            <consortium name="DOE Joint Genome Institute"/>
            <person name="Ahrendt S."/>
            <person name="Riley R."/>
            <person name="Andreopoulos W."/>
            <person name="Labutti K."/>
            <person name="Pangilinan J."/>
            <person name="Ruiz-Duenas F.J."/>
            <person name="Barrasa J.M."/>
            <person name="Sanchez-Garcia M."/>
            <person name="Camarero S."/>
            <person name="Miyauchi S."/>
            <person name="Serrano A."/>
            <person name="Linde D."/>
            <person name="Babiker R."/>
            <person name="Drula E."/>
            <person name="Ayuso-Fernandez I."/>
            <person name="Pacheco R."/>
            <person name="Padilla G."/>
            <person name="Ferreira P."/>
            <person name="Barriuso J."/>
            <person name="Kellner H."/>
            <person name="Castanera R."/>
            <person name="Alfaro M."/>
            <person name="Ramirez L."/>
            <person name="Pisabarro A.G."/>
            <person name="Kuo A."/>
            <person name="Tritt A."/>
            <person name="Lipzen A."/>
            <person name="He G."/>
            <person name="Yan M."/>
            <person name="Ng V."/>
            <person name="Cullen D."/>
            <person name="Martin F."/>
            <person name="Rosso M.-N."/>
            <person name="Henrissat B."/>
            <person name="Hibbett D."/>
            <person name="Martinez A.T."/>
            <person name="Grigoriev I.V."/>
        </authorList>
    </citation>
    <scope>NUCLEOTIDE SEQUENCE</scope>
    <source>
        <strain evidence="2">AH 40177</strain>
    </source>
</reference>
<keyword evidence="1" id="KW-1133">Transmembrane helix</keyword>
<dbReference type="OrthoDB" id="3346251at2759"/>
<feature type="transmembrane region" description="Helical" evidence="1">
    <location>
        <begin position="6"/>
        <end position="26"/>
    </location>
</feature>
<evidence type="ECO:0000313" key="3">
    <source>
        <dbReference type="Proteomes" id="UP000772434"/>
    </source>
</evidence>
<dbReference type="Proteomes" id="UP000772434">
    <property type="component" value="Unassembled WGS sequence"/>
</dbReference>
<organism evidence="2 3">
    <name type="scientific">Rhodocollybia butyracea</name>
    <dbReference type="NCBI Taxonomy" id="206335"/>
    <lineage>
        <taxon>Eukaryota</taxon>
        <taxon>Fungi</taxon>
        <taxon>Dikarya</taxon>
        <taxon>Basidiomycota</taxon>
        <taxon>Agaricomycotina</taxon>
        <taxon>Agaricomycetes</taxon>
        <taxon>Agaricomycetidae</taxon>
        <taxon>Agaricales</taxon>
        <taxon>Marasmiineae</taxon>
        <taxon>Omphalotaceae</taxon>
        <taxon>Rhodocollybia</taxon>
    </lineage>
</organism>
<evidence type="ECO:0000256" key="1">
    <source>
        <dbReference type="SAM" id="Phobius"/>
    </source>
</evidence>
<dbReference type="EMBL" id="JADNRY010000291">
    <property type="protein sequence ID" value="KAF9059598.1"/>
    <property type="molecule type" value="Genomic_DNA"/>
</dbReference>
<comment type="caution">
    <text evidence="2">The sequence shown here is derived from an EMBL/GenBank/DDBJ whole genome shotgun (WGS) entry which is preliminary data.</text>
</comment>
<sequence>IYTLVHIISPLFQLTFDGIIFILTLVRTARHVKESRESGLYSITEVVLRNGG</sequence>
<accession>A0A9P5TZL5</accession>
<keyword evidence="1" id="KW-0472">Membrane</keyword>
<feature type="non-terminal residue" evidence="2">
    <location>
        <position position="1"/>
    </location>
</feature>
<evidence type="ECO:0000313" key="2">
    <source>
        <dbReference type="EMBL" id="KAF9059598.1"/>
    </source>
</evidence>
<dbReference type="AlphaFoldDB" id="A0A9P5TZL5"/>
<gene>
    <name evidence="2" type="ORF">BDP27DRAFT_1238416</name>
</gene>
<keyword evidence="3" id="KW-1185">Reference proteome</keyword>